<dbReference type="SUPFAM" id="SSF54427">
    <property type="entry name" value="NTF2-like"/>
    <property type="match status" value="1"/>
</dbReference>
<keyword evidence="3" id="KW-1185">Reference proteome</keyword>
<reference evidence="2 3" key="1">
    <citation type="submission" date="2018-05" db="EMBL/GenBank/DDBJ databases">
        <title>Acuticoccus sediminis sp. nov., isolated from deep-sea sediment of Indian Ocean.</title>
        <authorList>
            <person name="Liu X."/>
            <person name="Lai Q."/>
            <person name="Du Y."/>
            <person name="Sun F."/>
            <person name="Zhang X."/>
            <person name="Wang S."/>
            <person name="Shao Z."/>
        </authorList>
    </citation>
    <scope>NUCLEOTIDE SEQUENCE [LARGE SCALE GENOMIC DNA]</scope>
    <source>
        <strain evidence="2 3">PTG4-2</strain>
    </source>
</reference>
<dbReference type="InterPro" id="IPR011944">
    <property type="entry name" value="Steroid_delta5-4_isomerase"/>
</dbReference>
<dbReference type="OrthoDB" id="1633822at2"/>
<dbReference type="NCBIfam" id="TIGR02246">
    <property type="entry name" value="SgcJ/EcaC family oxidoreductase"/>
    <property type="match status" value="1"/>
</dbReference>
<accession>A0A8B2NNH9</accession>
<dbReference type="Proteomes" id="UP000249590">
    <property type="component" value="Unassembled WGS sequence"/>
</dbReference>
<dbReference type="EMBL" id="QHHQ01000002">
    <property type="protein sequence ID" value="RAI01446.1"/>
    <property type="molecule type" value="Genomic_DNA"/>
</dbReference>
<dbReference type="InterPro" id="IPR027843">
    <property type="entry name" value="DUF4440"/>
</dbReference>
<dbReference type="InterPro" id="IPR032710">
    <property type="entry name" value="NTF2-like_dom_sf"/>
</dbReference>
<organism evidence="2 3">
    <name type="scientific">Acuticoccus sediminis</name>
    <dbReference type="NCBI Taxonomy" id="2184697"/>
    <lineage>
        <taxon>Bacteria</taxon>
        <taxon>Pseudomonadati</taxon>
        <taxon>Pseudomonadota</taxon>
        <taxon>Alphaproteobacteria</taxon>
        <taxon>Hyphomicrobiales</taxon>
        <taxon>Amorphaceae</taxon>
        <taxon>Acuticoccus</taxon>
    </lineage>
</organism>
<sequence length="129" mass="14311">MTEDERAIRQVVATWMQASQSGDTATVLSLMTEDVVFMVPGQEPFGREGFEAAASQPSAARPQIDGTNDIVEIQILGSWAFTRNRIDLNITPPTGEPVRRTGCTLTLFRREADGRWKLARDANLLMEKS</sequence>
<feature type="domain" description="DUF4440" evidence="1">
    <location>
        <begin position="8"/>
        <end position="118"/>
    </location>
</feature>
<dbReference type="Gene3D" id="3.10.450.50">
    <property type="match status" value="1"/>
</dbReference>
<gene>
    <name evidence="2" type="ORF">DLJ53_08390</name>
</gene>
<evidence type="ECO:0000313" key="3">
    <source>
        <dbReference type="Proteomes" id="UP000249590"/>
    </source>
</evidence>
<dbReference type="RefSeq" id="WP_111344262.1">
    <property type="nucleotide sequence ID" value="NZ_QHHQ01000002.1"/>
</dbReference>
<dbReference type="Pfam" id="PF14534">
    <property type="entry name" value="DUF4440"/>
    <property type="match status" value="1"/>
</dbReference>
<name>A0A8B2NNH9_9HYPH</name>
<evidence type="ECO:0000313" key="2">
    <source>
        <dbReference type="EMBL" id="RAI01446.1"/>
    </source>
</evidence>
<dbReference type="AlphaFoldDB" id="A0A8B2NNH9"/>
<protein>
    <submittedName>
        <fullName evidence="2">DUF4440 domain-containing protein</fullName>
    </submittedName>
</protein>
<comment type="caution">
    <text evidence="2">The sequence shown here is derived from an EMBL/GenBank/DDBJ whole genome shotgun (WGS) entry which is preliminary data.</text>
</comment>
<proteinExistence type="predicted"/>
<evidence type="ECO:0000259" key="1">
    <source>
        <dbReference type="Pfam" id="PF14534"/>
    </source>
</evidence>